<dbReference type="InterPro" id="IPR025711">
    <property type="entry name" value="PepSY"/>
</dbReference>
<sequence length="110" mass="12186">MSQNKNNTLAGLLLLATGLVVGAAGALFYRENQPKKANLVLEDVKEQFQNQGTITGSWIDYEPVEYEVFESKPLVYLGGISRKEADGIVTYNFIADAFTGEILDIYDYQA</sequence>
<keyword evidence="3" id="KW-1185">Reference proteome</keyword>
<dbReference type="RefSeq" id="WP_078756615.1">
    <property type="nucleotide sequence ID" value="NZ_FUWO01000029.1"/>
</dbReference>
<dbReference type="OrthoDB" id="2989832at2"/>
<evidence type="ECO:0000313" key="3">
    <source>
        <dbReference type="Proteomes" id="UP000189941"/>
    </source>
</evidence>
<organism evidence="2 3">
    <name type="scientific">Globicatella sulfidifaciens DSM 15739</name>
    <dbReference type="NCBI Taxonomy" id="1121925"/>
    <lineage>
        <taxon>Bacteria</taxon>
        <taxon>Bacillati</taxon>
        <taxon>Bacillota</taxon>
        <taxon>Bacilli</taxon>
        <taxon>Lactobacillales</taxon>
        <taxon>Aerococcaceae</taxon>
        <taxon>Globicatella</taxon>
    </lineage>
</organism>
<accession>A0A1T4P5Q8</accession>
<reference evidence="3" key="1">
    <citation type="submission" date="2017-02" db="EMBL/GenBank/DDBJ databases">
        <authorList>
            <person name="Varghese N."/>
            <person name="Submissions S."/>
        </authorList>
    </citation>
    <scope>NUCLEOTIDE SEQUENCE [LARGE SCALE GENOMIC DNA]</scope>
    <source>
        <strain evidence="3">DSM 15739</strain>
    </source>
</reference>
<evidence type="ECO:0000259" key="1">
    <source>
        <dbReference type="Pfam" id="PF03413"/>
    </source>
</evidence>
<dbReference type="Proteomes" id="UP000189941">
    <property type="component" value="Unassembled WGS sequence"/>
</dbReference>
<dbReference type="Pfam" id="PF03413">
    <property type="entry name" value="PepSY"/>
    <property type="match status" value="1"/>
</dbReference>
<feature type="domain" description="PepSY" evidence="1">
    <location>
        <begin position="42"/>
        <end position="106"/>
    </location>
</feature>
<gene>
    <name evidence="2" type="ORF">SAMN02746011_01957</name>
</gene>
<dbReference type="AlphaFoldDB" id="A0A1T4P5Q8"/>
<name>A0A1T4P5Q8_9LACT</name>
<dbReference type="STRING" id="1121925.SAMN02746011_01957"/>
<evidence type="ECO:0000313" key="2">
    <source>
        <dbReference type="EMBL" id="SJZ86741.1"/>
    </source>
</evidence>
<dbReference type="EMBL" id="FUWO01000029">
    <property type="protein sequence ID" value="SJZ86741.1"/>
    <property type="molecule type" value="Genomic_DNA"/>
</dbReference>
<proteinExistence type="predicted"/>
<protein>
    <submittedName>
        <fullName evidence="2">Predicted small secreted protein</fullName>
    </submittedName>
</protein>